<evidence type="ECO:0000256" key="6">
    <source>
        <dbReference type="ARBA" id="ARBA00022723"/>
    </source>
</evidence>
<evidence type="ECO:0000313" key="12">
    <source>
        <dbReference type="Proteomes" id="UP000054624"/>
    </source>
</evidence>
<dbReference type="InterPro" id="IPR037951">
    <property type="entry name" value="MopB_CT_YdeP"/>
</dbReference>
<dbReference type="Proteomes" id="UP000054624">
    <property type="component" value="Unassembled WGS sequence"/>
</dbReference>
<comment type="similarity">
    <text evidence="3">Belongs to the prokaryotic molybdopterin-containing oxidoreductase family.</text>
</comment>
<dbReference type="PANTHER" id="PTHR43105">
    <property type="entry name" value="RESPIRATORY NITRATE REDUCTASE"/>
    <property type="match status" value="1"/>
</dbReference>
<comment type="cofactor">
    <cofactor evidence="2">
        <name>[4Fe-4S] cluster</name>
        <dbReference type="ChEBI" id="CHEBI:49883"/>
    </cofactor>
</comment>
<keyword evidence="12" id="KW-1185">Reference proteome</keyword>
<dbReference type="EMBL" id="FCOI02000003">
    <property type="protein sequence ID" value="SAK47426.1"/>
    <property type="molecule type" value="Genomic_DNA"/>
</dbReference>
<organism evidence="11 12">
    <name type="scientific">Caballeronia temeraria</name>
    <dbReference type="NCBI Taxonomy" id="1777137"/>
    <lineage>
        <taxon>Bacteria</taxon>
        <taxon>Pseudomonadati</taxon>
        <taxon>Pseudomonadota</taxon>
        <taxon>Betaproteobacteria</taxon>
        <taxon>Burkholderiales</taxon>
        <taxon>Burkholderiaceae</taxon>
        <taxon>Caballeronia</taxon>
    </lineage>
</organism>
<evidence type="ECO:0000256" key="8">
    <source>
        <dbReference type="ARBA" id="ARBA00023004"/>
    </source>
</evidence>
<feature type="domain" description="Molybdopterin oxidoreductase" evidence="10">
    <location>
        <begin position="114"/>
        <end position="494"/>
    </location>
</feature>
<sequence length="783" mass="87001">MAESDNRVRKNAAYPYSSGGWGSLRAVTGALVHEKVPLKVGAILLKQNKPDGFACVSCSWAKPADPHTFEFCESGAKATAWDLTAKRMTPQFFELHTVTELCAWHDHDLEEAGRLTAPLRYDATTDKYVSVTWQEAFEDIARELRALDPKRVAFYASGRASLETSYMYQLFARMYGTNNLPDSSNMCHESTSVGLKEAIGAGVGTVRLDDFEKTDLMFFFGQNVGTNSPRMLHQLQDARKRGVPIITFNPLREPGLLKFSNPQSPLEMMTPAHTLISTQYHQVKTGGDTAALLGICKLVIQADDRAKEQGEPRVLDVDFIETHTVGFDAFADYARAASWDDIERVSGLPRADLEAAAREYIRANAVMAHYGMGITQHRQGVQNVRMLCNLLFLRGNIGKPGAGPSPVRGHSNVQGQRTVGITEKPELAPLDKLASQFSFEPPRDKGMNIVETFEAMLDGKVSAVISLGGNLVRSVPDRMRIEPAWRSLKLTVNVATKLNRSHLVHGEKSYILPCLSRIEIDTQASGAQAVSMEDSTGCIHGSRGMAEPASPDARSEPYIVAELAKHTLGDRSTVDWDRWRNDYALVRDEIAKTYPETFHDFNERMWTPGGFPRDLPARERKWQTKSGKAEFAVPETLGEDPDMPVREPDALRLMTLRSDSQFNTTIYSHDDRFRGVSGDRMVIFMCEADMARHGLKTDDRITLRTLSDDGFERRVAGLRIHPYDIPQGCIAGYYPECNPLLPLWHYAKESKVPSAKSIPVSIVEVNGAPHAASSARSPLRRAT</sequence>
<evidence type="ECO:0000313" key="11">
    <source>
        <dbReference type="EMBL" id="SAK47426.1"/>
    </source>
</evidence>
<keyword evidence="6" id="KW-0479">Metal-binding</keyword>
<keyword evidence="5" id="KW-0500">Molybdenum</keyword>
<evidence type="ECO:0000256" key="1">
    <source>
        <dbReference type="ARBA" id="ARBA00001942"/>
    </source>
</evidence>
<dbReference type="AlphaFoldDB" id="A0A157ZPK7"/>
<dbReference type="SUPFAM" id="SSF53706">
    <property type="entry name" value="Formate dehydrogenase/DMSO reductase, domains 1-3"/>
    <property type="match status" value="1"/>
</dbReference>
<dbReference type="RefSeq" id="WP_061159026.1">
    <property type="nucleotide sequence ID" value="NZ_FCOI02000003.1"/>
</dbReference>
<dbReference type="STRING" id="1777137.AWB76_01019"/>
<comment type="cofactor">
    <cofactor evidence="1">
        <name>Mo-bis(molybdopterin guanine dinucleotide)</name>
        <dbReference type="ChEBI" id="CHEBI:60539"/>
    </cofactor>
</comment>
<dbReference type="GO" id="GO:0016020">
    <property type="term" value="C:membrane"/>
    <property type="evidence" value="ECO:0007669"/>
    <property type="project" value="TreeGrafter"/>
</dbReference>
<dbReference type="InterPro" id="IPR010046">
    <property type="entry name" value="Mopterin_OxRdtse_a_bac"/>
</dbReference>
<reference evidence="12" key="1">
    <citation type="submission" date="2016-01" db="EMBL/GenBank/DDBJ databases">
        <authorList>
            <person name="Peeters Charlotte."/>
        </authorList>
    </citation>
    <scope>NUCLEOTIDE SEQUENCE [LARGE SCALE GENOMIC DNA]</scope>
</reference>
<dbReference type="SUPFAM" id="SSF50692">
    <property type="entry name" value="ADC-like"/>
    <property type="match status" value="1"/>
</dbReference>
<dbReference type="PIRSF" id="PIRSF000144">
    <property type="entry name" value="CbbBc"/>
    <property type="match status" value="1"/>
</dbReference>
<evidence type="ECO:0000256" key="3">
    <source>
        <dbReference type="ARBA" id="ARBA00010312"/>
    </source>
</evidence>
<dbReference type="GO" id="GO:0030151">
    <property type="term" value="F:molybdenum ion binding"/>
    <property type="evidence" value="ECO:0007669"/>
    <property type="project" value="InterPro"/>
</dbReference>
<dbReference type="CDD" id="cd02767">
    <property type="entry name" value="MopB_ydeP"/>
    <property type="match status" value="1"/>
</dbReference>
<proteinExistence type="inferred from homology"/>
<evidence type="ECO:0000259" key="10">
    <source>
        <dbReference type="Pfam" id="PF00384"/>
    </source>
</evidence>
<dbReference type="Pfam" id="PF00384">
    <property type="entry name" value="Molybdopterin"/>
    <property type="match status" value="1"/>
</dbReference>
<evidence type="ECO:0000256" key="9">
    <source>
        <dbReference type="ARBA" id="ARBA00023014"/>
    </source>
</evidence>
<dbReference type="OrthoDB" id="5287431at2"/>
<dbReference type="GO" id="GO:0008863">
    <property type="term" value="F:formate dehydrogenase (NAD+) activity"/>
    <property type="evidence" value="ECO:0007669"/>
    <property type="project" value="InterPro"/>
</dbReference>
<name>A0A157ZPK7_9BURK</name>
<dbReference type="PANTHER" id="PTHR43105:SF4">
    <property type="entry name" value="PROTEIN YDEP"/>
    <property type="match status" value="1"/>
</dbReference>
<evidence type="ECO:0000256" key="2">
    <source>
        <dbReference type="ARBA" id="ARBA00001966"/>
    </source>
</evidence>
<dbReference type="Gene3D" id="3.40.50.740">
    <property type="match status" value="1"/>
</dbReference>
<keyword evidence="8" id="KW-0408">Iron</keyword>
<dbReference type="InterPro" id="IPR050123">
    <property type="entry name" value="Prok_molybdopt-oxidoreductase"/>
</dbReference>
<evidence type="ECO:0000256" key="7">
    <source>
        <dbReference type="ARBA" id="ARBA00023002"/>
    </source>
</evidence>
<protein>
    <submittedName>
        <fullName evidence="11">Oxidoreductase alpha (Molybdopterin) subunit</fullName>
    </submittedName>
</protein>
<dbReference type="InterPro" id="IPR009010">
    <property type="entry name" value="Asp_de-COase-like_dom_sf"/>
</dbReference>
<keyword evidence="9" id="KW-0411">Iron-sulfur</keyword>
<evidence type="ECO:0000256" key="4">
    <source>
        <dbReference type="ARBA" id="ARBA00022485"/>
    </source>
</evidence>
<keyword evidence="4" id="KW-0004">4Fe-4S</keyword>
<gene>
    <name evidence="11" type="ORF">AWB76_01019</name>
</gene>
<dbReference type="CDD" id="cd02787">
    <property type="entry name" value="MopB_CT_ydeP"/>
    <property type="match status" value="1"/>
</dbReference>
<accession>A0A157ZPK7</accession>
<evidence type="ECO:0000256" key="5">
    <source>
        <dbReference type="ARBA" id="ARBA00022505"/>
    </source>
</evidence>
<dbReference type="GO" id="GO:0051539">
    <property type="term" value="F:4 iron, 4 sulfur cluster binding"/>
    <property type="evidence" value="ECO:0007669"/>
    <property type="project" value="UniProtKB-KW"/>
</dbReference>
<keyword evidence="7" id="KW-0560">Oxidoreductase</keyword>
<dbReference type="InterPro" id="IPR041953">
    <property type="entry name" value="YdeP_MopB"/>
</dbReference>
<dbReference type="Gene3D" id="3.40.228.10">
    <property type="entry name" value="Dimethylsulfoxide Reductase, domain 2"/>
    <property type="match status" value="1"/>
</dbReference>
<dbReference type="InterPro" id="IPR006656">
    <property type="entry name" value="Mopterin_OxRdtase"/>
</dbReference>
<dbReference type="NCBIfam" id="TIGR01701">
    <property type="entry name" value="Fdhalpha-like"/>
    <property type="match status" value="1"/>
</dbReference>